<evidence type="ECO:0000313" key="1">
    <source>
        <dbReference type="EMBL" id="CAI3987816.1"/>
    </source>
</evidence>
<dbReference type="AlphaFoldDB" id="A0A9P1FTQ5"/>
<dbReference type="EMBL" id="CAMXCT020001205">
    <property type="protein sequence ID" value="CAL1141191.1"/>
    <property type="molecule type" value="Genomic_DNA"/>
</dbReference>
<gene>
    <name evidence="1" type="ORF">C1SCF055_LOCUS15061</name>
</gene>
<dbReference type="EMBL" id="CAMXCT010001205">
    <property type="protein sequence ID" value="CAI3987816.1"/>
    <property type="molecule type" value="Genomic_DNA"/>
</dbReference>
<evidence type="ECO:0000313" key="3">
    <source>
        <dbReference type="Proteomes" id="UP001152797"/>
    </source>
</evidence>
<reference evidence="1" key="1">
    <citation type="submission" date="2022-10" db="EMBL/GenBank/DDBJ databases">
        <authorList>
            <person name="Chen Y."/>
            <person name="Dougan E. K."/>
            <person name="Chan C."/>
            <person name="Rhodes N."/>
            <person name="Thang M."/>
        </authorList>
    </citation>
    <scope>NUCLEOTIDE SEQUENCE</scope>
</reference>
<proteinExistence type="predicted"/>
<dbReference type="EMBL" id="CAMXCT030001205">
    <property type="protein sequence ID" value="CAL4775128.1"/>
    <property type="molecule type" value="Genomic_DNA"/>
</dbReference>
<accession>A0A9P1FTQ5</accession>
<evidence type="ECO:0000313" key="2">
    <source>
        <dbReference type="EMBL" id="CAL4775128.1"/>
    </source>
</evidence>
<dbReference type="Proteomes" id="UP001152797">
    <property type="component" value="Unassembled WGS sequence"/>
</dbReference>
<sequence length="387" mass="43392">MKRRRIDPQDAPAAQFNELQNIRGMTNNARREVVAAYTATTTGRQGRMAAAATQVYSNSLEALRSVTLPAAEDNGKGIQIYFFSLADQLAAKVDRCKLFCESLRRCRDALADNKLELICYVDECTAGNVVHPDPQRKAHLLYISFVQMPLLSRETQWLTMSVLRTAEMQRVKGGIATALRVILECWHDECETGIALDLGNGPRMHFIAKVLLLADAEGLRALSGTKGSSGTKPCGLTLAQLRACFNEKLLKKDADYRGDADQTMAAFPLLVQFQEEILRGQVDGLDKEFDSLLALSAVVHKLQKCKRAGDSVEGLLQLQEKHLCAFQKAYDKTKTRPKQHYSLHLEEQARMWSGRILDTFTPERKHRVFKSQELDERPSEVPALEVQ</sequence>
<name>A0A9P1FTQ5_9DINO</name>
<dbReference type="OrthoDB" id="448343at2759"/>
<comment type="caution">
    <text evidence="1">The sequence shown here is derived from an EMBL/GenBank/DDBJ whole genome shotgun (WGS) entry which is preliminary data.</text>
</comment>
<protein>
    <submittedName>
        <fullName evidence="1">Uncharacterized protein</fullName>
    </submittedName>
</protein>
<keyword evidence="3" id="KW-1185">Reference proteome</keyword>
<reference evidence="2 3" key="2">
    <citation type="submission" date="2024-05" db="EMBL/GenBank/DDBJ databases">
        <authorList>
            <person name="Chen Y."/>
            <person name="Shah S."/>
            <person name="Dougan E. K."/>
            <person name="Thang M."/>
            <person name="Chan C."/>
        </authorList>
    </citation>
    <scope>NUCLEOTIDE SEQUENCE [LARGE SCALE GENOMIC DNA]</scope>
</reference>
<organism evidence="1">
    <name type="scientific">Cladocopium goreaui</name>
    <dbReference type="NCBI Taxonomy" id="2562237"/>
    <lineage>
        <taxon>Eukaryota</taxon>
        <taxon>Sar</taxon>
        <taxon>Alveolata</taxon>
        <taxon>Dinophyceae</taxon>
        <taxon>Suessiales</taxon>
        <taxon>Symbiodiniaceae</taxon>
        <taxon>Cladocopium</taxon>
    </lineage>
</organism>